<dbReference type="SUPFAM" id="SSF56399">
    <property type="entry name" value="ADP-ribosylation"/>
    <property type="match status" value="1"/>
</dbReference>
<feature type="compositionally biased region" description="Acidic residues" evidence="6">
    <location>
        <begin position="332"/>
        <end position="359"/>
    </location>
</feature>
<evidence type="ECO:0000256" key="5">
    <source>
        <dbReference type="SAM" id="Coils"/>
    </source>
</evidence>
<feature type="coiled-coil region" evidence="5">
    <location>
        <begin position="409"/>
        <end position="436"/>
    </location>
</feature>
<dbReference type="Gene3D" id="3.10.110.10">
    <property type="entry name" value="Ubiquitin Conjugating Enzyme"/>
    <property type="match status" value="1"/>
</dbReference>
<feature type="region of interest" description="Disordered" evidence="6">
    <location>
        <begin position="324"/>
        <end position="360"/>
    </location>
</feature>
<evidence type="ECO:0000256" key="2">
    <source>
        <dbReference type="ARBA" id="ARBA00022679"/>
    </source>
</evidence>
<reference evidence="8 9" key="1">
    <citation type="submission" date="2018-06" db="EMBL/GenBank/DDBJ databases">
        <title>A transcriptomic atlas of mushroom development highlights an independent origin of complex multicellularity.</title>
        <authorList>
            <consortium name="DOE Joint Genome Institute"/>
            <person name="Krizsan K."/>
            <person name="Almasi E."/>
            <person name="Merenyi Z."/>
            <person name="Sahu N."/>
            <person name="Viragh M."/>
            <person name="Koszo T."/>
            <person name="Mondo S."/>
            <person name="Kiss B."/>
            <person name="Balint B."/>
            <person name="Kues U."/>
            <person name="Barry K."/>
            <person name="Hegedus J.C."/>
            <person name="Henrissat B."/>
            <person name="Johnson J."/>
            <person name="Lipzen A."/>
            <person name="Ohm R."/>
            <person name="Nagy I."/>
            <person name="Pangilinan J."/>
            <person name="Yan J."/>
            <person name="Xiong Y."/>
            <person name="Grigoriev I.V."/>
            <person name="Hibbett D.S."/>
            <person name="Nagy L.G."/>
        </authorList>
    </citation>
    <scope>NUCLEOTIDE SEQUENCE [LARGE SCALE GENOMIC DNA]</scope>
    <source>
        <strain evidence="8 9">SZMC22713</strain>
    </source>
</reference>
<keyword evidence="2" id="KW-0808">Transferase</keyword>
<evidence type="ECO:0000313" key="9">
    <source>
        <dbReference type="Proteomes" id="UP000294933"/>
    </source>
</evidence>
<dbReference type="SUPFAM" id="SSF54495">
    <property type="entry name" value="UBC-like"/>
    <property type="match status" value="1"/>
</dbReference>
<dbReference type="SMART" id="SM00212">
    <property type="entry name" value="UBCc"/>
    <property type="match status" value="1"/>
</dbReference>
<proteinExistence type="predicted"/>
<dbReference type="EMBL" id="ML170156">
    <property type="protein sequence ID" value="TDL29181.1"/>
    <property type="molecule type" value="Genomic_DNA"/>
</dbReference>
<organism evidence="8 9">
    <name type="scientific">Rickenella mellea</name>
    <dbReference type="NCBI Taxonomy" id="50990"/>
    <lineage>
        <taxon>Eukaryota</taxon>
        <taxon>Fungi</taxon>
        <taxon>Dikarya</taxon>
        <taxon>Basidiomycota</taxon>
        <taxon>Agaricomycotina</taxon>
        <taxon>Agaricomycetes</taxon>
        <taxon>Hymenochaetales</taxon>
        <taxon>Rickenellaceae</taxon>
        <taxon>Rickenella</taxon>
    </lineage>
</organism>
<evidence type="ECO:0000256" key="6">
    <source>
        <dbReference type="SAM" id="MobiDB-lite"/>
    </source>
</evidence>
<dbReference type="CDD" id="cd23802">
    <property type="entry name" value="UBCc_UBE2Q"/>
    <property type="match status" value="1"/>
</dbReference>
<feature type="domain" description="UBC core" evidence="7">
    <location>
        <begin position="902"/>
        <end position="1085"/>
    </location>
</feature>
<dbReference type="VEuPathDB" id="FungiDB:BD410DRAFT_817396"/>
<keyword evidence="4" id="KW-0520">NAD</keyword>
<accession>A0A4R5XDP9</accession>
<keyword evidence="1" id="KW-0328">Glycosyltransferase</keyword>
<evidence type="ECO:0000259" key="7">
    <source>
        <dbReference type="PROSITE" id="PS50127"/>
    </source>
</evidence>
<dbReference type="PANTHER" id="PTHR21328">
    <property type="entry name" value="POLY ADP-RIBOSE POLYMERASE FAMILY, MEMBER PARP"/>
    <property type="match status" value="1"/>
</dbReference>
<dbReference type="AlphaFoldDB" id="A0A4R5XDP9"/>
<dbReference type="InterPro" id="IPR016135">
    <property type="entry name" value="UBQ-conjugating_enzyme/RWD"/>
</dbReference>
<dbReference type="Gene3D" id="3.90.228.10">
    <property type="match status" value="1"/>
</dbReference>
<dbReference type="GO" id="GO:0003950">
    <property type="term" value="F:NAD+ poly-ADP-ribosyltransferase activity"/>
    <property type="evidence" value="ECO:0007669"/>
    <property type="project" value="InterPro"/>
</dbReference>
<dbReference type="PROSITE" id="PS50127">
    <property type="entry name" value="UBC_2"/>
    <property type="match status" value="1"/>
</dbReference>
<keyword evidence="5" id="KW-0175">Coiled coil</keyword>
<gene>
    <name evidence="8" type="ORF">BD410DRAFT_817396</name>
</gene>
<protein>
    <recommendedName>
        <fullName evidence="7">UBC core domain-containing protein</fullName>
    </recommendedName>
</protein>
<evidence type="ECO:0000313" key="8">
    <source>
        <dbReference type="EMBL" id="TDL29181.1"/>
    </source>
</evidence>
<dbReference type="Proteomes" id="UP000294933">
    <property type="component" value="Unassembled WGS sequence"/>
</dbReference>
<dbReference type="STRING" id="50990.A0A4R5XDP9"/>
<evidence type="ECO:0000256" key="4">
    <source>
        <dbReference type="ARBA" id="ARBA00023027"/>
    </source>
</evidence>
<keyword evidence="3" id="KW-0548">Nucleotidyltransferase</keyword>
<evidence type="ECO:0000256" key="3">
    <source>
        <dbReference type="ARBA" id="ARBA00022695"/>
    </source>
</evidence>
<dbReference type="OrthoDB" id="109543at2759"/>
<dbReference type="Pfam" id="PF00179">
    <property type="entry name" value="UQ_con"/>
    <property type="match status" value="1"/>
</dbReference>
<keyword evidence="9" id="KW-1185">Reference proteome</keyword>
<name>A0A4R5XDP9_9AGAM</name>
<dbReference type="Pfam" id="PF00644">
    <property type="entry name" value="PARP"/>
    <property type="match status" value="1"/>
</dbReference>
<sequence>MEDDNESGYGSEPMEIIDDVDSIPIVVSSPTKAKLTGRKLFRADIEELKKDCKAGLEFNGMRVDSLRSGEGEGSVEFKLHRAGKLFVSLSLHVSDSSDYPKSHNFLAMTQESDIDPLIVGVVELIYTLPSQTLQVVIRCLVASISSSIESGCIKMVEYIDIDESGSSEEEDADDMETDYEAADGDDYYIGGPASVDSHNSDLQQRTLQKDFKEIVAAGYRPGMTPLGFAIVLSVSVPVLKLDIPPRALIAWDSRLLSSTYNLTLIISGMRSAYPPINPDGTLVDMQAKLQFKVGLSPRYKPSAEAVTQAIRTFALKAEIVEAPPVLPPVPMEPDDPYASEEDEDEKEGETVEEEPEDEGRFEAFSLSTSLEGLLDQSLMELIKLRIKFGITWGGAEHLLRELELSQKPAQEVYQSIADVLDQLDDEEKELERSKTIPPDPLFANGTTHLNLPFIAFSYLVRRISLCPKYCLVCHHRINAEFEALKPYVCNNHLCAYRYFALNLGPSIEYEVIHHPRTVDLHLSLTYVAAAENALEREQMPINLGLQVQNQGLAGFVDFDDLPLPQMCVALKSLLNSLPSVASMKSYLEQKILPGQSKPLLIEMDRSVSPAAWSVLRWCIASATAYLEELTEPEDMVVGIDPEWCQFRFSVGAPDAEARFKDAILQAQTDNENAKRFPSIYAFHGSPLKNWHSIIRQGLLVKGIAHGRAYGNGVYFAKDGTTSVGYTSRMSGGNCWSKSGLCPSALLAVAELVNRTDRYVCSNPYYVVADTHWIICRYLFVKTAEAIEPPAQDAPKLDVPYLTIDPKHQLVFSYYSRGSSNGVKVPDHSYKLTRLLKARKSEQRDEPYEGEDAKLLGIMREVIDLTEDDGENDEGQDTWMHNHEWVEECSSHVMPAPFESTPGATAAIQRELKAMLKEQELAGRFDRLGWYLPPQFIGDNLYQWIVELHSFEEDLPLTADLKKYNINSLVFEIRFPSEFPHSPPFFRIIKPRFLPFIQGGGGHITGGGSICMDLLTADGWLPSYSISAVLLQIKLAISNPEPKPARLIDQWNTPYRASEALEGYKRAANAHGWKLPKNLNKLVRTH</sequence>
<evidence type="ECO:0000256" key="1">
    <source>
        <dbReference type="ARBA" id="ARBA00022676"/>
    </source>
</evidence>
<dbReference type="InterPro" id="IPR051838">
    <property type="entry name" value="ARTD_PARP"/>
</dbReference>
<dbReference type="InterPro" id="IPR000608">
    <property type="entry name" value="UBC"/>
</dbReference>
<dbReference type="InterPro" id="IPR012317">
    <property type="entry name" value="Poly(ADP-ribose)pol_cat_dom"/>
</dbReference>
<dbReference type="GO" id="GO:0016779">
    <property type="term" value="F:nucleotidyltransferase activity"/>
    <property type="evidence" value="ECO:0007669"/>
    <property type="project" value="UniProtKB-KW"/>
</dbReference>